<evidence type="ECO:0000313" key="1">
    <source>
        <dbReference type="EMBL" id="SVD83421.1"/>
    </source>
</evidence>
<gene>
    <name evidence="1" type="ORF">METZ01_LOCUS436275</name>
</gene>
<accession>A0A382YK94</accession>
<proteinExistence type="predicted"/>
<dbReference type="AlphaFoldDB" id="A0A382YK94"/>
<protein>
    <submittedName>
        <fullName evidence="1">Uncharacterized protein</fullName>
    </submittedName>
</protein>
<feature type="non-terminal residue" evidence="1">
    <location>
        <position position="263"/>
    </location>
</feature>
<organism evidence="1">
    <name type="scientific">marine metagenome</name>
    <dbReference type="NCBI Taxonomy" id="408172"/>
    <lineage>
        <taxon>unclassified sequences</taxon>
        <taxon>metagenomes</taxon>
        <taxon>ecological metagenomes</taxon>
    </lineage>
</organism>
<reference evidence="1" key="1">
    <citation type="submission" date="2018-05" db="EMBL/GenBank/DDBJ databases">
        <authorList>
            <person name="Lanie J.A."/>
            <person name="Ng W.-L."/>
            <person name="Kazmierczak K.M."/>
            <person name="Andrzejewski T.M."/>
            <person name="Davidsen T.M."/>
            <person name="Wayne K.J."/>
            <person name="Tettelin H."/>
            <person name="Glass J.I."/>
            <person name="Rusch D."/>
            <person name="Podicherti R."/>
            <person name="Tsui H.-C.T."/>
            <person name="Winkler M.E."/>
        </authorList>
    </citation>
    <scope>NUCLEOTIDE SEQUENCE</scope>
</reference>
<dbReference type="EMBL" id="UINC01176342">
    <property type="protein sequence ID" value="SVD83421.1"/>
    <property type="molecule type" value="Genomic_DNA"/>
</dbReference>
<name>A0A382YK94_9ZZZZ</name>
<sequence length="263" mass="30309">LIIAREGNENDSDNQSLIKKTTELVDDTHHLLSEQISSVSDELDSFFGEERMDGDFNKSKIRFNFITTFDDEGKATYKTNISTSLILPRTQKKMNLIVEDVKENLTDDDQSDTGGSQKQNKVTDTVTESTLTAALQYVIFDSKTWTIDTRTGVIISNPLDPYARLRVRRSFYLENEWESRFTQLVRWSPIRDWEESTGLVFDKTINKQLLFRINNGISWQKKTRLFSLGHGYSLYHQLTSDKALVYFSNISGIHKPKIHTSGY</sequence>
<feature type="non-terminal residue" evidence="1">
    <location>
        <position position="1"/>
    </location>
</feature>